<gene>
    <name evidence="3" type="ORF">APZ42_013853</name>
</gene>
<dbReference type="CDD" id="cd19757">
    <property type="entry name" value="Bbox1"/>
    <property type="match status" value="1"/>
</dbReference>
<evidence type="ECO:0000313" key="4">
    <source>
        <dbReference type="Proteomes" id="UP000076858"/>
    </source>
</evidence>
<dbReference type="Pfam" id="PF18804">
    <property type="entry name" value="CxC3"/>
    <property type="match status" value="1"/>
</dbReference>
<feature type="domain" description="CxC3 like cysteine cluster" evidence="2">
    <location>
        <begin position="76"/>
        <end position="191"/>
    </location>
</feature>
<feature type="compositionally biased region" description="Basic and acidic residues" evidence="1">
    <location>
        <begin position="333"/>
        <end position="343"/>
    </location>
</feature>
<dbReference type="AlphaFoldDB" id="A0A162QH64"/>
<evidence type="ECO:0000256" key="1">
    <source>
        <dbReference type="SAM" id="MobiDB-lite"/>
    </source>
</evidence>
<dbReference type="EMBL" id="LRGB01000337">
    <property type="protein sequence ID" value="KZS19688.1"/>
    <property type="molecule type" value="Genomic_DNA"/>
</dbReference>
<dbReference type="OrthoDB" id="8054888at2759"/>
<sequence>MLSNKLIYTCCNVCQKVLESAALRCMTCKNHLCGDCDDVLHCRQPFHHRYLVNKKIFQPLKPYEFWDKDWKSVLKDICVPCFVPTQCVKCSGKGNMKLIPNPDPNLQIADVMHQGRFDLRAARFLCMDCREITDADKNDYIFSGFWSARATTSISYLFCEELFAMWYHLRHKSPLNSEKMFIITIEEISKQSGRSPIVKIKNMSTVYPPCGKSPVMGSSDGNVQLKRHASAGKHPRRSTENLLQNKKSNSLRLQRDHEESGEDFPYSDEQVAIPNTSHQEPEGERSGFPVERPEDPDPTNLVAKGHPIDISLSGQPADNGVEETNVSSEIFDGDSRGETHHTGEEDEENGTAGVRTNGNFHDICEAVSDLPLRTDLQHHRLKETNSNENKIVCAIFPNVRITGSDVRQLTSHLFLELKEFSFHLEHLLLTHQQTFLEEIHSLVLYLKNLQLLTQLEPLTPEIKSLLTKLDHFPAVIRPNNVQLAENIKQTLIQTKTNLRQL</sequence>
<accession>A0A162QH64</accession>
<feature type="region of interest" description="Disordered" evidence="1">
    <location>
        <begin position="227"/>
        <end position="357"/>
    </location>
</feature>
<name>A0A162QH64_9CRUS</name>
<evidence type="ECO:0000313" key="3">
    <source>
        <dbReference type="EMBL" id="KZS19688.1"/>
    </source>
</evidence>
<organism evidence="3 4">
    <name type="scientific">Daphnia magna</name>
    <dbReference type="NCBI Taxonomy" id="35525"/>
    <lineage>
        <taxon>Eukaryota</taxon>
        <taxon>Metazoa</taxon>
        <taxon>Ecdysozoa</taxon>
        <taxon>Arthropoda</taxon>
        <taxon>Crustacea</taxon>
        <taxon>Branchiopoda</taxon>
        <taxon>Diplostraca</taxon>
        <taxon>Cladocera</taxon>
        <taxon>Anomopoda</taxon>
        <taxon>Daphniidae</taxon>
        <taxon>Daphnia</taxon>
    </lineage>
</organism>
<dbReference type="InterPro" id="IPR040564">
    <property type="entry name" value="CxC3-like"/>
</dbReference>
<dbReference type="PANTHER" id="PTHR33104">
    <property type="entry name" value="SI:DKEY-29D5.2"/>
    <property type="match status" value="1"/>
</dbReference>
<feature type="compositionally biased region" description="Polar residues" evidence="1">
    <location>
        <begin position="312"/>
        <end position="328"/>
    </location>
</feature>
<keyword evidence="4" id="KW-1185">Reference proteome</keyword>
<comment type="caution">
    <text evidence="3">The sequence shown here is derived from an EMBL/GenBank/DDBJ whole genome shotgun (WGS) entry which is preliminary data.</text>
</comment>
<reference evidence="3 4" key="1">
    <citation type="submission" date="2016-03" db="EMBL/GenBank/DDBJ databases">
        <title>EvidentialGene: Evidence-directed Construction of Genes on Genomes.</title>
        <authorList>
            <person name="Gilbert D.G."/>
            <person name="Choi J.-H."/>
            <person name="Mockaitis K."/>
            <person name="Colbourne J."/>
            <person name="Pfrender M."/>
        </authorList>
    </citation>
    <scope>NUCLEOTIDE SEQUENCE [LARGE SCALE GENOMIC DNA]</scope>
    <source>
        <strain evidence="3 4">Xinb3</strain>
        <tissue evidence="3">Complete organism</tissue>
    </source>
</reference>
<evidence type="ECO:0000259" key="2">
    <source>
        <dbReference type="Pfam" id="PF18804"/>
    </source>
</evidence>
<proteinExistence type="predicted"/>
<dbReference type="Proteomes" id="UP000076858">
    <property type="component" value="Unassembled WGS sequence"/>
</dbReference>
<feature type="compositionally biased region" description="Basic and acidic residues" evidence="1">
    <location>
        <begin position="279"/>
        <end position="295"/>
    </location>
</feature>
<feature type="compositionally biased region" description="Basic residues" evidence="1">
    <location>
        <begin position="227"/>
        <end position="236"/>
    </location>
</feature>
<dbReference type="PANTHER" id="PTHR33104:SF2">
    <property type="entry name" value="CXC3 LIKE CYSTEINE CLUSTER DOMAIN-CONTAINING PROTEIN"/>
    <property type="match status" value="1"/>
</dbReference>
<feature type="compositionally biased region" description="Polar residues" evidence="1">
    <location>
        <begin position="240"/>
        <end position="252"/>
    </location>
</feature>
<protein>
    <recommendedName>
        <fullName evidence="2">CxC3 like cysteine cluster domain-containing protein</fullName>
    </recommendedName>
</protein>